<comment type="caution">
    <text evidence="2">The sequence shown here is derived from an EMBL/GenBank/DDBJ whole genome shotgun (WGS) entry which is preliminary data.</text>
</comment>
<proteinExistence type="predicted"/>
<dbReference type="Proteomes" id="UP000823641">
    <property type="component" value="Unassembled WGS sequence"/>
</dbReference>
<evidence type="ECO:0000259" key="1">
    <source>
        <dbReference type="Pfam" id="PF13568"/>
    </source>
</evidence>
<evidence type="ECO:0000313" key="3">
    <source>
        <dbReference type="Proteomes" id="UP000823641"/>
    </source>
</evidence>
<gene>
    <name evidence="2" type="ORF">IAA73_12035</name>
</gene>
<dbReference type="EMBL" id="JADIMG010000111">
    <property type="protein sequence ID" value="MBO8461040.1"/>
    <property type="molecule type" value="Genomic_DNA"/>
</dbReference>
<dbReference type="InterPro" id="IPR025665">
    <property type="entry name" value="Beta-barrel_OMP_2"/>
</dbReference>
<name>A0A9D9HVY2_9BACT</name>
<reference evidence="2" key="1">
    <citation type="submission" date="2020-10" db="EMBL/GenBank/DDBJ databases">
        <authorList>
            <person name="Gilroy R."/>
        </authorList>
    </citation>
    <scope>NUCLEOTIDE SEQUENCE</scope>
    <source>
        <strain evidence="2">G3-3990</strain>
    </source>
</reference>
<dbReference type="Pfam" id="PF13568">
    <property type="entry name" value="OMP_b-brl_2"/>
    <property type="match status" value="1"/>
</dbReference>
<evidence type="ECO:0000313" key="2">
    <source>
        <dbReference type="EMBL" id="MBO8461040.1"/>
    </source>
</evidence>
<protein>
    <submittedName>
        <fullName evidence="2">Outer membrane beta-barrel protein</fullName>
    </submittedName>
</protein>
<sequence>MKRIILFVCLGFIIFQTNAQIGFQLGFNQALERAKLGSDGEYARDPALNGFKVGILYEQNFKYGLGLYYALNYSFLINQTKWNTIGSSGRLQQESNMEHYLDVPVHFQYKLLLAKDTYMMAYLGPTFTVGLAAEEKVATKYIQENFPSTTAPNDRYKIDVDGDSFYDYGRFDVKASIGIGFQFRNIQLKGGYDFGLLNQYIDTYNNKESKPWFDYRNEWNIRLVYVLGDWKW</sequence>
<organism evidence="2 3">
    <name type="scientific">Candidatus Gallipaludibacter merdavium</name>
    <dbReference type="NCBI Taxonomy" id="2840839"/>
    <lineage>
        <taxon>Bacteria</taxon>
        <taxon>Pseudomonadati</taxon>
        <taxon>Bacteroidota</taxon>
        <taxon>Bacteroidia</taxon>
        <taxon>Bacteroidales</taxon>
        <taxon>Candidatus Gallipaludibacter</taxon>
    </lineage>
</organism>
<feature type="domain" description="Outer membrane protein beta-barrel" evidence="1">
    <location>
        <begin position="18"/>
        <end position="198"/>
    </location>
</feature>
<dbReference type="AlphaFoldDB" id="A0A9D9HVY2"/>
<accession>A0A9D9HVY2</accession>
<reference evidence="2" key="2">
    <citation type="journal article" date="2021" name="PeerJ">
        <title>Extensive microbial diversity within the chicken gut microbiome revealed by metagenomics and culture.</title>
        <authorList>
            <person name="Gilroy R."/>
            <person name="Ravi A."/>
            <person name="Getino M."/>
            <person name="Pursley I."/>
            <person name="Horton D.L."/>
            <person name="Alikhan N.F."/>
            <person name="Baker D."/>
            <person name="Gharbi K."/>
            <person name="Hall N."/>
            <person name="Watson M."/>
            <person name="Adriaenssens E.M."/>
            <person name="Foster-Nyarko E."/>
            <person name="Jarju S."/>
            <person name="Secka A."/>
            <person name="Antonio M."/>
            <person name="Oren A."/>
            <person name="Chaudhuri R.R."/>
            <person name="La Ragione R."/>
            <person name="Hildebrand F."/>
            <person name="Pallen M.J."/>
        </authorList>
    </citation>
    <scope>NUCLEOTIDE SEQUENCE</scope>
    <source>
        <strain evidence="2">G3-3990</strain>
    </source>
</reference>